<evidence type="ECO:0000256" key="3">
    <source>
        <dbReference type="ARBA" id="ARBA00022692"/>
    </source>
</evidence>
<dbReference type="PANTHER" id="PTHR43124:SF3">
    <property type="entry name" value="CHLORAMPHENICOL EFFLUX PUMP RV0191"/>
    <property type="match status" value="1"/>
</dbReference>
<evidence type="ECO:0000259" key="8">
    <source>
        <dbReference type="PROSITE" id="PS50850"/>
    </source>
</evidence>
<dbReference type="EMBL" id="BAAABY010000045">
    <property type="protein sequence ID" value="GAA0487609.1"/>
    <property type="molecule type" value="Genomic_DNA"/>
</dbReference>
<accession>A0ABP3KV08</accession>
<evidence type="ECO:0000313" key="9">
    <source>
        <dbReference type="EMBL" id="GAA0487609.1"/>
    </source>
</evidence>
<feature type="transmembrane region" description="Helical" evidence="7">
    <location>
        <begin position="231"/>
        <end position="250"/>
    </location>
</feature>
<dbReference type="InterPro" id="IPR020846">
    <property type="entry name" value="MFS_dom"/>
</dbReference>
<feature type="transmembrane region" description="Helical" evidence="7">
    <location>
        <begin position="358"/>
        <end position="375"/>
    </location>
</feature>
<dbReference type="InterPro" id="IPR001958">
    <property type="entry name" value="Tet-R_TetA/multi-R_MdtG-like"/>
</dbReference>
<feature type="transmembrane region" description="Helical" evidence="7">
    <location>
        <begin position="95"/>
        <end position="114"/>
    </location>
</feature>
<feature type="transmembrane region" description="Helical" evidence="7">
    <location>
        <begin position="295"/>
        <end position="312"/>
    </location>
</feature>
<dbReference type="Proteomes" id="UP001500909">
    <property type="component" value="Unassembled WGS sequence"/>
</dbReference>
<name>A0ABP3KV08_9ACTN</name>
<feature type="domain" description="Major facilitator superfamily (MFS) profile" evidence="8">
    <location>
        <begin position="29"/>
        <end position="409"/>
    </location>
</feature>
<proteinExistence type="predicted"/>
<organism evidence="9 10">
    <name type="scientific">Streptomyces olivaceiscleroticus</name>
    <dbReference type="NCBI Taxonomy" id="68245"/>
    <lineage>
        <taxon>Bacteria</taxon>
        <taxon>Bacillati</taxon>
        <taxon>Actinomycetota</taxon>
        <taxon>Actinomycetes</taxon>
        <taxon>Kitasatosporales</taxon>
        <taxon>Streptomycetaceae</taxon>
        <taxon>Streptomyces</taxon>
    </lineage>
</organism>
<evidence type="ECO:0000256" key="5">
    <source>
        <dbReference type="ARBA" id="ARBA00023136"/>
    </source>
</evidence>
<dbReference type="InterPro" id="IPR011701">
    <property type="entry name" value="MFS"/>
</dbReference>
<evidence type="ECO:0000256" key="2">
    <source>
        <dbReference type="ARBA" id="ARBA00022475"/>
    </source>
</evidence>
<feature type="transmembrane region" description="Helical" evidence="7">
    <location>
        <begin position="157"/>
        <end position="176"/>
    </location>
</feature>
<feature type="transmembrane region" description="Helical" evidence="7">
    <location>
        <begin position="31"/>
        <end position="52"/>
    </location>
</feature>
<evidence type="ECO:0000256" key="1">
    <source>
        <dbReference type="ARBA" id="ARBA00004651"/>
    </source>
</evidence>
<dbReference type="PROSITE" id="PS50850">
    <property type="entry name" value="MFS"/>
    <property type="match status" value="1"/>
</dbReference>
<gene>
    <name evidence="9" type="ORF">GCM10010361_60620</name>
</gene>
<dbReference type="InterPro" id="IPR036259">
    <property type="entry name" value="MFS_trans_sf"/>
</dbReference>
<feature type="transmembrane region" description="Helical" evidence="7">
    <location>
        <begin position="182"/>
        <end position="199"/>
    </location>
</feature>
<keyword evidence="2" id="KW-1003">Cell membrane</keyword>
<dbReference type="Gene3D" id="1.20.1250.20">
    <property type="entry name" value="MFS general substrate transporter like domains"/>
    <property type="match status" value="1"/>
</dbReference>
<feature type="transmembrane region" description="Helical" evidence="7">
    <location>
        <begin position="381"/>
        <end position="402"/>
    </location>
</feature>
<dbReference type="RefSeq" id="WP_346098520.1">
    <property type="nucleotide sequence ID" value="NZ_BAAABY010000045.1"/>
</dbReference>
<feature type="region of interest" description="Disordered" evidence="6">
    <location>
        <begin position="1"/>
        <end position="21"/>
    </location>
</feature>
<dbReference type="InterPro" id="IPR050189">
    <property type="entry name" value="MFS_Efflux_Transporters"/>
</dbReference>
<comment type="subcellular location">
    <subcellularLocation>
        <location evidence="1">Cell membrane</location>
        <topology evidence="1">Multi-pass membrane protein</topology>
    </subcellularLocation>
</comment>
<keyword evidence="5 7" id="KW-0472">Membrane</keyword>
<sequence>MTSTTSPSATGATPQADLAEPAGPSVRTVSLLSFATMFVIGTDTFVVAPLLPTLTDTFRISADVSGWMVSAYALGYALFALVAGPLSDGRDRRGVLLSGLVGFIVMTTLCGFAQNFWMMILFRFLAGVSAAFVSPQIWASIPALVKPEQIVRTMGSATAGLAIAQVAGIPVGSWLAALSWHVPFWAIGGASVVLWLILAKAFPSVPGRPSGAPGGLFSSYGTLLRNRTLKLFLLAYLVFQTGNFEAISFFGSWFSKDFGLDVGSVGLAMMALGVGNAIGSLFGSHLIRRLGQYRSLLLALLTLMVLYCLVPFSPNLAVALVLLGLVMMVAGFVFPIFMSTLQSQTETARGTVSSLANAAMYVGTTIGGVVGGIMLTKVTGFFGVAAFTVVGYLAALAIYAWAGAFRKQKEAA</sequence>
<dbReference type="Pfam" id="PF07690">
    <property type="entry name" value="MFS_1"/>
    <property type="match status" value="1"/>
</dbReference>
<evidence type="ECO:0000256" key="6">
    <source>
        <dbReference type="SAM" id="MobiDB-lite"/>
    </source>
</evidence>
<protein>
    <submittedName>
        <fullName evidence="9">MFS transporter</fullName>
    </submittedName>
</protein>
<keyword evidence="10" id="KW-1185">Reference proteome</keyword>
<feature type="transmembrane region" description="Helical" evidence="7">
    <location>
        <begin position="64"/>
        <end position="83"/>
    </location>
</feature>
<dbReference type="PANTHER" id="PTHR43124">
    <property type="entry name" value="PURINE EFFLUX PUMP PBUE"/>
    <property type="match status" value="1"/>
</dbReference>
<feature type="transmembrane region" description="Helical" evidence="7">
    <location>
        <begin position="120"/>
        <end position="145"/>
    </location>
</feature>
<evidence type="ECO:0000256" key="4">
    <source>
        <dbReference type="ARBA" id="ARBA00022989"/>
    </source>
</evidence>
<feature type="transmembrane region" description="Helical" evidence="7">
    <location>
        <begin position="318"/>
        <end position="337"/>
    </location>
</feature>
<feature type="compositionally biased region" description="Low complexity" evidence="6">
    <location>
        <begin position="1"/>
        <end position="14"/>
    </location>
</feature>
<keyword evidence="3 7" id="KW-0812">Transmembrane</keyword>
<evidence type="ECO:0000256" key="7">
    <source>
        <dbReference type="SAM" id="Phobius"/>
    </source>
</evidence>
<evidence type="ECO:0000313" key="10">
    <source>
        <dbReference type="Proteomes" id="UP001500909"/>
    </source>
</evidence>
<dbReference type="CDD" id="cd17324">
    <property type="entry name" value="MFS_NepI_like"/>
    <property type="match status" value="1"/>
</dbReference>
<feature type="transmembrane region" description="Helical" evidence="7">
    <location>
        <begin position="262"/>
        <end position="283"/>
    </location>
</feature>
<dbReference type="SUPFAM" id="SSF103473">
    <property type="entry name" value="MFS general substrate transporter"/>
    <property type="match status" value="1"/>
</dbReference>
<keyword evidence="4 7" id="KW-1133">Transmembrane helix</keyword>
<comment type="caution">
    <text evidence="9">The sequence shown here is derived from an EMBL/GenBank/DDBJ whole genome shotgun (WGS) entry which is preliminary data.</text>
</comment>
<reference evidence="10" key="1">
    <citation type="journal article" date="2019" name="Int. J. Syst. Evol. Microbiol.">
        <title>The Global Catalogue of Microorganisms (GCM) 10K type strain sequencing project: providing services to taxonomists for standard genome sequencing and annotation.</title>
        <authorList>
            <consortium name="The Broad Institute Genomics Platform"/>
            <consortium name="The Broad Institute Genome Sequencing Center for Infectious Disease"/>
            <person name="Wu L."/>
            <person name="Ma J."/>
        </authorList>
    </citation>
    <scope>NUCLEOTIDE SEQUENCE [LARGE SCALE GENOMIC DNA]</scope>
    <source>
        <strain evidence="10">JCM 4805</strain>
    </source>
</reference>
<dbReference type="PRINTS" id="PR01035">
    <property type="entry name" value="TCRTETA"/>
</dbReference>